<feature type="compositionally biased region" description="Low complexity" evidence="12">
    <location>
        <begin position="76"/>
        <end position="85"/>
    </location>
</feature>
<evidence type="ECO:0000256" key="1">
    <source>
        <dbReference type="ARBA" id="ARBA00001400"/>
    </source>
</evidence>
<name>A0A7W4P1R0_9PROT</name>
<evidence type="ECO:0000313" key="15">
    <source>
        <dbReference type="Proteomes" id="UP000577891"/>
    </source>
</evidence>
<reference evidence="14 15" key="1">
    <citation type="submission" date="2020-04" db="EMBL/GenBank/DDBJ databases">
        <title>Description of novel Gluconacetobacter.</title>
        <authorList>
            <person name="Sombolestani A."/>
        </authorList>
    </citation>
    <scope>NUCLEOTIDE SEQUENCE [LARGE SCALE GENOMIC DNA]</scope>
    <source>
        <strain evidence="14 15">LMG 27724</strain>
    </source>
</reference>
<dbReference type="GO" id="GO:0006281">
    <property type="term" value="P:DNA repair"/>
    <property type="evidence" value="ECO:0007669"/>
    <property type="project" value="UniProtKB-KW"/>
</dbReference>
<dbReference type="GO" id="GO:0051539">
    <property type="term" value="F:4 iron, 4 sulfur cluster binding"/>
    <property type="evidence" value="ECO:0007669"/>
    <property type="project" value="UniProtKB-KW"/>
</dbReference>
<dbReference type="SMART" id="SM00987">
    <property type="entry name" value="UreE_C"/>
    <property type="match status" value="1"/>
</dbReference>
<dbReference type="EC" id="3.2.2.27" evidence="3"/>
<dbReference type="EMBL" id="JABEQE010000033">
    <property type="protein sequence ID" value="MBB2174207.1"/>
    <property type="molecule type" value="Genomic_DNA"/>
</dbReference>
<evidence type="ECO:0000256" key="8">
    <source>
        <dbReference type="ARBA" id="ARBA00022801"/>
    </source>
</evidence>
<dbReference type="Proteomes" id="UP000577891">
    <property type="component" value="Unassembled WGS sequence"/>
</dbReference>
<evidence type="ECO:0000256" key="10">
    <source>
        <dbReference type="ARBA" id="ARBA00023014"/>
    </source>
</evidence>
<keyword evidence="5" id="KW-0004">4Fe-4S</keyword>
<dbReference type="InterPro" id="IPR005122">
    <property type="entry name" value="Uracil-DNA_glycosylase-like"/>
</dbReference>
<evidence type="ECO:0000259" key="13">
    <source>
        <dbReference type="SMART" id="SM00986"/>
    </source>
</evidence>
<evidence type="ECO:0000256" key="12">
    <source>
        <dbReference type="SAM" id="MobiDB-lite"/>
    </source>
</evidence>
<comment type="similarity">
    <text evidence="2">Belongs to the uracil-DNA glycosylase (UDG) superfamily. Type 4 (UDGa) family.</text>
</comment>
<protein>
    <recommendedName>
        <fullName evidence="4">Type-4 uracil-DNA glycosylase</fullName>
        <ecNumber evidence="3">3.2.2.27</ecNumber>
    </recommendedName>
</protein>
<gene>
    <name evidence="14" type="ORF">HLH35_19215</name>
</gene>
<dbReference type="CDD" id="cd10030">
    <property type="entry name" value="UDG-F4_TTUDGA_SPO1dp_like"/>
    <property type="match status" value="1"/>
</dbReference>
<dbReference type="Gene3D" id="3.40.470.10">
    <property type="entry name" value="Uracil-DNA glycosylase-like domain"/>
    <property type="match status" value="1"/>
</dbReference>
<keyword evidence="6" id="KW-0479">Metal-binding</keyword>
<evidence type="ECO:0000256" key="3">
    <source>
        <dbReference type="ARBA" id="ARBA00012030"/>
    </source>
</evidence>
<evidence type="ECO:0000256" key="9">
    <source>
        <dbReference type="ARBA" id="ARBA00023004"/>
    </source>
</evidence>
<dbReference type="GO" id="GO:0046872">
    <property type="term" value="F:metal ion binding"/>
    <property type="evidence" value="ECO:0007669"/>
    <property type="project" value="UniProtKB-KW"/>
</dbReference>
<dbReference type="Pfam" id="PF03167">
    <property type="entry name" value="UDG"/>
    <property type="match status" value="1"/>
</dbReference>
<dbReference type="InterPro" id="IPR005273">
    <property type="entry name" value="Ura-DNA_glyco_family4"/>
</dbReference>
<dbReference type="SUPFAM" id="SSF52141">
    <property type="entry name" value="Uracil-DNA glycosylase-like"/>
    <property type="match status" value="1"/>
</dbReference>
<dbReference type="PANTHER" id="PTHR33693:SF1">
    <property type="entry name" value="TYPE-4 URACIL-DNA GLYCOSYLASE"/>
    <property type="match status" value="1"/>
</dbReference>
<accession>A0A7W4P1R0</accession>
<keyword evidence="10" id="KW-0411">Iron-sulfur</keyword>
<keyword evidence="15" id="KW-1185">Reference proteome</keyword>
<dbReference type="AlphaFoldDB" id="A0A7W4P1R0"/>
<evidence type="ECO:0000256" key="7">
    <source>
        <dbReference type="ARBA" id="ARBA00022763"/>
    </source>
</evidence>
<keyword evidence="9" id="KW-0408">Iron</keyword>
<comment type="catalytic activity">
    <reaction evidence="1">
        <text>Hydrolyzes single-stranded DNA or mismatched double-stranded DNA and polynucleotides, releasing free uracil.</text>
        <dbReference type="EC" id="3.2.2.27"/>
    </reaction>
</comment>
<sequence>MMEALALLRLYGEWGADTALDDSPTDWLSRPAPSALPPAGTHDAAQVSTPPRPASRPQPPAATPTMPEPRRPPRPAAAGAPAGAEDGLPLIDRAVQQATEAAAAATTLAELHAAMAGFDACGLRDTATHTVAAVGEAPGRLLLIGEPPDAAEDRGGTPFAGPMGELLDRMLASIGLARADMLLAPVIPWRPPGERPPSAAELRICTPFLHRLIVLAAPRKVIAMGNTPARLLTGETTGIARLRGRWRDITLPGQAAPIALLPMRHPSQLGASPTARRDAWKDLLLLRTTLDSGSDTD</sequence>
<evidence type="ECO:0000256" key="2">
    <source>
        <dbReference type="ARBA" id="ARBA00006521"/>
    </source>
</evidence>
<feature type="region of interest" description="Disordered" evidence="12">
    <location>
        <begin position="21"/>
        <end position="86"/>
    </location>
</feature>
<proteinExistence type="inferred from homology"/>
<evidence type="ECO:0000256" key="6">
    <source>
        <dbReference type="ARBA" id="ARBA00022723"/>
    </source>
</evidence>
<comment type="caution">
    <text evidence="14">The sequence shown here is derived from an EMBL/GenBank/DDBJ whole genome shotgun (WGS) entry which is preliminary data.</text>
</comment>
<dbReference type="InterPro" id="IPR051536">
    <property type="entry name" value="UDG_Type-4/5"/>
</dbReference>
<dbReference type="NCBIfam" id="TIGR00758">
    <property type="entry name" value="UDG_fam4"/>
    <property type="match status" value="1"/>
</dbReference>
<feature type="compositionally biased region" description="Low complexity" evidence="12">
    <location>
        <begin position="28"/>
        <end position="39"/>
    </location>
</feature>
<feature type="domain" description="Uracil-DNA glycosylase-like" evidence="13">
    <location>
        <begin position="132"/>
        <end position="284"/>
    </location>
</feature>
<feature type="compositionally biased region" description="Pro residues" evidence="12">
    <location>
        <begin position="50"/>
        <end position="62"/>
    </location>
</feature>
<dbReference type="PANTHER" id="PTHR33693">
    <property type="entry name" value="TYPE-5 URACIL-DNA GLYCOSYLASE"/>
    <property type="match status" value="1"/>
</dbReference>
<dbReference type="SMART" id="SM00986">
    <property type="entry name" value="UDG"/>
    <property type="match status" value="1"/>
</dbReference>
<dbReference type="RefSeq" id="WP_182980670.1">
    <property type="nucleotide sequence ID" value="NZ_BAABGB010000002.1"/>
</dbReference>
<dbReference type="InterPro" id="IPR036895">
    <property type="entry name" value="Uracil-DNA_glycosylase-like_sf"/>
</dbReference>
<evidence type="ECO:0000256" key="5">
    <source>
        <dbReference type="ARBA" id="ARBA00022485"/>
    </source>
</evidence>
<evidence type="ECO:0000313" key="14">
    <source>
        <dbReference type="EMBL" id="MBB2174207.1"/>
    </source>
</evidence>
<evidence type="ECO:0000256" key="11">
    <source>
        <dbReference type="ARBA" id="ARBA00023204"/>
    </source>
</evidence>
<organism evidence="14 15">
    <name type="scientific">Gluconacetobacter asukensis</name>
    <dbReference type="NCBI Taxonomy" id="1017181"/>
    <lineage>
        <taxon>Bacteria</taxon>
        <taxon>Pseudomonadati</taxon>
        <taxon>Pseudomonadota</taxon>
        <taxon>Alphaproteobacteria</taxon>
        <taxon>Acetobacterales</taxon>
        <taxon>Acetobacteraceae</taxon>
        <taxon>Gluconacetobacter</taxon>
    </lineage>
</organism>
<keyword evidence="8" id="KW-0378">Hydrolase</keyword>
<keyword evidence="11" id="KW-0234">DNA repair</keyword>
<keyword evidence="7" id="KW-0227">DNA damage</keyword>
<evidence type="ECO:0000256" key="4">
    <source>
        <dbReference type="ARBA" id="ARBA00019403"/>
    </source>
</evidence>
<dbReference type="GO" id="GO:0004844">
    <property type="term" value="F:uracil DNA N-glycosylase activity"/>
    <property type="evidence" value="ECO:0007669"/>
    <property type="project" value="UniProtKB-EC"/>
</dbReference>